<dbReference type="EMBL" id="CAUOFW020000721">
    <property type="protein sequence ID" value="CAK9135572.1"/>
    <property type="molecule type" value="Genomic_DNA"/>
</dbReference>
<reference evidence="2 3" key="1">
    <citation type="submission" date="2024-02" db="EMBL/GenBank/DDBJ databases">
        <authorList>
            <person name="Vignale AGUSTIN F."/>
            <person name="Sosa J E."/>
            <person name="Modenutti C."/>
        </authorList>
    </citation>
    <scope>NUCLEOTIDE SEQUENCE [LARGE SCALE GENOMIC DNA]</scope>
</reference>
<name>A0ABC8QVK9_9AQUA</name>
<proteinExistence type="predicted"/>
<keyword evidence="3" id="KW-1185">Reference proteome</keyword>
<accession>A0ABC8QVK9</accession>
<organism evidence="2 3">
    <name type="scientific">Ilex paraguariensis</name>
    <name type="common">yerba mate</name>
    <dbReference type="NCBI Taxonomy" id="185542"/>
    <lineage>
        <taxon>Eukaryota</taxon>
        <taxon>Viridiplantae</taxon>
        <taxon>Streptophyta</taxon>
        <taxon>Embryophyta</taxon>
        <taxon>Tracheophyta</taxon>
        <taxon>Spermatophyta</taxon>
        <taxon>Magnoliopsida</taxon>
        <taxon>eudicotyledons</taxon>
        <taxon>Gunneridae</taxon>
        <taxon>Pentapetalae</taxon>
        <taxon>asterids</taxon>
        <taxon>campanulids</taxon>
        <taxon>Aquifoliales</taxon>
        <taxon>Aquifoliaceae</taxon>
        <taxon>Ilex</taxon>
    </lineage>
</organism>
<feature type="chain" id="PRO_5044874135" evidence="1">
    <location>
        <begin position="24"/>
        <end position="138"/>
    </location>
</feature>
<evidence type="ECO:0000313" key="3">
    <source>
        <dbReference type="Proteomes" id="UP001642360"/>
    </source>
</evidence>
<feature type="signal peptide" evidence="1">
    <location>
        <begin position="1"/>
        <end position="23"/>
    </location>
</feature>
<comment type="caution">
    <text evidence="2">The sequence shown here is derived from an EMBL/GenBank/DDBJ whole genome shotgun (WGS) entry which is preliminary data.</text>
</comment>
<keyword evidence="1" id="KW-0732">Signal</keyword>
<dbReference type="Proteomes" id="UP001642360">
    <property type="component" value="Unassembled WGS sequence"/>
</dbReference>
<evidence type="ECO:0000256" key="1">
    <source>
        <dbReference type="SAM" id="SignalP"/>
    </source>
</evidence>
<gene>
    <name evidence="2" type="ORF">ILEXP_LOCUS2529</name>
</gene>
<sequence>MDETAFASLLLALLLVSHRSTSSIQRDQILSIYNVLILMTTVFDELVNKFPDRYEIKILLEKIYDVTGIMSRFRPPDKEVCDTVEEEKLASLKEDLKAVITVASVIWVKIYDIDVPQVHSPKKMKTSTARVDTANRKG</sequence>
<dbReference type="AlphaFoldDB" id="A0ABC8QVK9"/>
<evidence type="ECO:0000313" key="2">
    <source>
        <dbReference type="EMBL" id="CAK9135572.1"/>
    </source>
</evidence>
<protein>
    <submittedName>
        <fullName evidence="2">Uncharacterized protein</fullName>
    </submittedName>
</protein>